<proteinExistence type="predicted"/>
<feature type="region of interest" description="Disordered" evidence="4">
    <location>
        <begin position="1"/>
        <end position="35"/>
    </location>
</feature>
<dbReference type="PANTHER" id="PTHR43537">
    <property type="entry name" value="TRANSCRIPTIONAL REGULATOR, GNTR FAMILY"/>
    <property type="match status" value="1"/>
</dbReference>
<keyword evidence="1" id="KW-0805">Transcription regulation</keyword>
<dbReference type="Proteomes" id="UP000272474">
    <property type="component" value="Unassembled WGS sequence"/>
</dbReference>
<dbReference type="Gene3D" id="1.20.120.530">
    <property type="entry name" value="GntR ligand-binding domain-like"/>
    <property type="match status" value="1"/>
</dbReference>
<dbReference type="SMART" id="SM00345">
    <property type="entry name" value="HTH_GNTR"/>
    <property type="match status" value="1"/>
</dbReference>
<evidence type="ECO:0000256" key="3">
    <source>
        <dbReference type="ARBA" id="ARBA00023163"/>
    </source>
</evidence>
<keyword evidence="3" id="KW-0804">Transcription</keyword>
<protein>
    <submittedName>
        <fullName evidence="6">GntR family transcriptional regulator</fullName>
    </submittedName>
</protein>
<comment type="caution">
    <text evidence="6">The sequence shown here is derived from an EMBL/GenBank/DDBJ whole genome shotgun (WGS) entry which is preliminary data.</text>
</comment>
<dbReference type="InterPro" id="IPR000524">
    <property type="entry name" value="Tscrpt_reg_HTH_GntR"/>
</dbReference>
<dbReference type="OrthoDB" id="3864082at2"/>
<dbReference type="PANTHER" id="PTHR43537:SF45">
    <property type="entry name" value="GNTR FAMILY REGULATORY PROTEIN"/>
    <property type="match status" value="1"/>
</dbReference>
<dbReference type="GO" id="GO:0003677">
    <property type="term" value="F:DNA binding"/>
    <property type="evidence" value="ECO:0007669"/>
    <property type="project" value="UniProtKB-KW"/>
</dbReference>
<dbReference type="SMART" id="SM00895">
    <property type="entry name" value="FCD"/>
    <property type="match status" value="1"/>
</dbReference>
<dbReference type="RefSeq" id="WP_120683407.1">
    <property type="nucleotide sequence ID" value="NZ_RBAL01000018.1"/>
</dbReference>
<dbReference type="PROSITE" id="PS50949">
    <property type="entry name" value="HTH_GNTR"/>
    <property type="match status" value="1"/>
</dbReference>
<evidence type="ECO:0000313" key="6">
    <source>
        <dbReference type="EMBL" id="RKN38293.1"/>
    </source>
</evidence>
<dbReference type="EMBL" id="RBAL01000018">
    <property type="protein sequence ID" value="RKN38293.1"/>
    <property type="molecule type" value="Genomic_DNA"/>
</dbReference>
<sequence>MEPTRTEPASGPAVTAPGPAPAGRARPALPVRPRTLPERHSVRAQVLAALRDALATGELQPGGTYSAPLLAERYGVSATPVREAMQQLVSEGVVETVPNRGFRVAANSPRDLAELAEVRADLEVPAVLRLARSLPRERWDELSPLAEATVTAAAAGDRAAYAEADLGFHRALLALTGNRQLVRVAGELHRKAQTPAAGRRPPEAAELVASAAEHQQLLDALRQGEFATAERLVRAHLAGTAAPERATP</sequence>
<evidence type="ECO:0000259" key="5">
    <source>
        <dbReference type="PROSITE" id="PS50949"/>
    </source>
</evidence>
<feature type="compositionally biased region" description="Low complexity" evidence="4">
    <location>
        <begin position="12"/>
        <end position="34"/>
    </location>
</feature>
<dbReference type="Pfam" id="PF07729">
    <property type="entry name" value="FCD"/>
    <property type="match status" value="1"/>
</dbReference>
<dbReference type="SUPFAM" id="SSF46785">
    <property type="entry name" value="Winged helix' DNA-binding domain"/>
    <property type="match status" value="1"/>
</dbReference>
<accession>A0A3A9YQM8</accession>
<dbReference type="InterPro" id="IPR011711">
    <property type="entry name" value="GntR_C"/>
</dbReference>
<feature type="domain" description="HTH gntR-type" evidence="5">
    <location>
        <begin position="40"/>
        <end position="107"/>
    </location>
</feature>
<dbReference type="InterPro" id="IPR036388">
    <property type="entry name" value="WH-like_DNA-bd_sf"/>
</dbReference>
<evidence type="ECO:0000256" key="4">
    <source>
        <dbReference type="SAM" id="MobiDB-lite"/>
    </source>
</evidence>
<name>A0A3A9YQM8_9ACTN</name>
<keyword evidence="2" id="KW-0238">DNA-binding</keyword>
<gene>
    <name evidence="6" type="ORF">D7294_24535</name>
</gene>
<evidence type="ECO:0000256" key="1">
    <source>
        <dbReference type="ARBA" id="ARBA00023015"/>
    </source>
</evidence>
<dbReference type="CDD" id="cd07377">
    <property type="entry name" value="WHTH_GntR"/>
    <property type="match status" value="1"/>
</dbReference>
<evidence type="ECO:0000256" key="2">
    <source>
        <dbReference type="ARBA" id="ARBA00023125"/>
    </source>
</evidence>
<dbReference type="AlphaFoldDB" id="A0A3A9YQM8"/>
<evidence type="ECO:0000313" key="7">
    <source>
        <dbReference type="Proteomes" id="UP000272474"/>
    </source>
</evidence>
<dbReference type="InterPro" id="IPR008920">
    <property type="entry name" value="TF_FadR/GntR_C"/>
</dbReference>
<dbReference type="Pfam" id="PF00392">
    <property type="entry name" value="GntR"/>
    <property type="match status" value="1"/>
</dbReference>
<keyword evidence="7" id="KW-1185">Reference proteome</keyword>
<organism evidence="6 7">
    <name type="scientific">Streptomyces hoynatensis</name>
    <dbReference type="NCBI Taxonomy" id="1141874"/>
    <lineage>
        <taxon>Bacteria</taxon>
        <taxon>Bacillati</taxon>
        <taxon>Actinomycetota</taxon>
        <taxon>Actinomycetes</taxon>
        <taxon>Kitasatosporales</taxon>
        <taxon>Streptomycetaceae</taxon>
        <taxon>Streptomyces</taxon>
    </lineage>
</organism>
<dbReference type="InterPro" id="IPR036390">
    <property type="entry name" value="WH_DNA-bd_sf"/>
</dbReference>
<reference evidence="6 7" key="1">
    <citation type="journal article" date="2014" name="Int. J. Syst. Evol. Microbiol.">
        <title>Streptomyces hoynatensis sp. nov., isolated from deep marine sediment.</title>
        <authorList>
            <person name="Veyisoglu A."/>
            <person name="Sahin N."/>
        </authorList>
    </citation>
    <scope>NUCLEOTIDE SEQUENCE [LARGE SCALE GENOMIC DNA]</scope>
    <source>
        <strain evidence="6 7">KCTC 29097</strain>
    </source>
</reference>
<dbReference type="GO" id="GO:0003700">
    <property type="term" value="F:DNA-binding transcription factor activity"/>
    <property type="evidence" value="ECO:0007669"/>
    <property type="project" value="InterPro"/>
</dbReference>
<dbReference type="Gene3D" id="1.10.10.10">
    <property type="entry name" value="Winged helix-like DNA-binding domain superfamily/Winged helix DNA-binding domain"/>
    <property type="match status" value="1"/>
</dbReference>
<dbReference type="SUPFAM" id="SSF48008">
    <property type="entry name" value="GntR ligand-binding domain-like"/>
    <property type="match status" value="1"/>
</dbReference>